<dbReference type="SMART" id="SM00387">
    <property type="entry name" value="HATPase_c"/>
    <property type="match status" value="1"/>
</dbReference>
<keyword evidence="9" id="KW-0812">Transmembrane</keyword>
<dbReference type="SUPFAM" id="SSF55874">
    <property type="entry name" value="ATPase domain of HSP90 chaperone/DNA topoisomerase II/histidine kinase"/>
    <property type="match status" value="1"/>
</dbReference>
<dbReference type="PANTHER" id="PTHR24421">
    <property type="entry name" value="NITRATE/NITRITE SENSOR PROTEIN NARX-RELATED"/>
    <property type="match status" value="1"/>
</dbReference>
<evidence type="ECO:0000256" key="8">
    <source>
        <dbReference type="SAM" id="Coils"/>
    </source>
</evidence>
<keyword evidence="12" id="KW-1185">Reference proteome</keyword>
<evidence type="ECO:0000313" key="11">
    <source>
        <dbReference type="EMBL" id="BBW98524.1"/>
    </source>
</evidence>
<comment type="catalytic activity">
    <reaction evidence="1">
        <text>ATP + protein L-histidine = ADP + protein N-phospho-L-histidine.</text>
        <dbReference type="EC" id="2.7.13.3"/>
    </reaction>
</comment>
<keyword evidence="7" id="KW-0902">Two-component regulatory system</keyword>
<dbReference type="InterPro" id="IPR036890">
    <property type="entry name" value="HATPase_C_sf"/>
</dbReference>
<dbReference type="PROSITE" id="PS50109">
    <property type="entry name" value="HIS_KIN"/>
    <property type="match status" value="1"/>
</dbReference>
<dbReference type="EC" id="2.7.13.3" evidence="2"/>
<dbReference type="GO" id="GO:0005524">
    <property type="term" value="F:ATP binding"/>
    <property type="evidence" value="ECO:0007669"/>
    <property type="project" value="UniProtKB-KW"/>
</dbReference>
<evidence type="ECO:0000256" key="9">
    <source>
        <dbReference type="SAM" id="Phobius"/>
    </source>
</evidence>
<dbReference type="InterPro" id="IPR003594">
    <property type="entry name" value="HATPase_dom"/>
</dbReference>
<evidence type="ECO:0000256" key="4">
    <source>
        <dbReference type="ARBA" id="ARBA00022741"/>
    </source>
</evidence>
<feature type="domain" description="Histidine kinase" evidence="10">
    <location>
        <begin position="364"/>
        <end position="455"/>
    </location>
</feature>
<keyword evidence="9" id="KW-1133">Transmembrane helix</keyword>
<dbReference type="CDD" id="cd16917">
    <property type="entry name" value="HATPase_UhpB-NarQ-NarX-like"/>
    <property type="match status" value="1"/>
</dbReference>
<organism evidence="11 12">
    <name type="scientific">Geobacillus subterraneus</name>
    <dbReference type="NCBI Taxonomy" id="129338"/>
    <lineage>
        <taxon>Bacteria</taxon>
        <taxon>Bacillati</taxon>
        <taxon>Bacillota</taxon>
        <taxon>Bacilli</taxon>
        <taxon>Bacillales</taxon>
        <taxon>Anoxybacillaceae</taxon>
        <taxon>Geobacillus</taxon>
    </lineage>
</organism>
<keyword evidence="5" id="KW-0418">Kinase</keyword>
<dbReference type="PANTHER" id="PTHR24421:SF10">
    <property type="entry name" value="NITRATE_NITRITE SENSOR PROTEIN NARQ"/>
    <property type="match status" value="1"/>
</dbReference>
<dbReference type="SUPFAM" id="SSF55781">
    <property type="entry name" value="GAF domain-like"/>
    <property type="match status" value="1"/>
</dbReference>
<sequence>MFPLTLSYLLTRQEIIDFREILEKMMVRLFMIGCCLAIFNLLLSLFYDIHFKFCILVNTLLICLFIVYDLINKGLEPLQMRKWHGKQEEIQKEKLTILQELLNGKHLEYCAKLIADLIHKTIDVSGVCIVWKHDHSPTVLHKTGIFLHLHDSELLSYACQSSYFSKMTMNEKSVFFYPMTIDDALIGWMMIGEKTNATVFDNEEQKLMKKIQMDAIELFTSSKTLQQIENQLKKITEESRMSEQSHWLLLHEHEEEKRKLSTFLHDEVLQHLILLLNKLEWLIQKKNIDKKLFEDMKRLLQRDIFEIREMCHELYPVMVEDLGLKQGLSSLKRKCETNYNVIVEVNYIANLKIIQPFLSIQAFRIIKELVYNAIKHSSSRKIVVTVEETKQFLNIQVKDYGVGFKVPDHLLELSQTNHLGLITIQKRVHQLNGTLTIHSELGAGTCISVSLPITVEEGGGNENQSIISR</sequence>
<keyword evidence="4" id="KW-0547">Nucleotide-binding</keyword>
<name>A0A679G0A7_9BACL</name>
<feature type="transmembrane region" description="Helical" evidence="9">
    <location>
        <begin position="49"/>
        <end position="71"/>
    </location>
</feature>
<evidence type="ECO:0000259" key="10">
    <source>
        <dbReference type="PROSITE" id="PS50109"/>
    </source>
</evidence>
<evidence type="ECO:0000256" key="7">
    <source>
        <dbReference type="ARBA" id="ARBA00023012"/>
    </source>
</evidence>
<dbReference type="InterPro" id="IPR005467">
    <property type="entry name" value="His_kinase_dom"/>
</dbReference>
<keyword evidence="3" id="KW-0808">Transferase</keyword>
<reference evidence="12" key="1">
    <citation type="journal article" date="2020" name="Microbiol. Resour. Announc.">
        <title>Complete Genome Sequence of Geobacillus sp. Strain E55-1, Isolated from Mine Geyser in Japan.</title>
        <authorList>
            <person name="Miyazaki K."/>
            <person name="Hase E."/>
            <person name="Tokito N."/>
        </authorList>
    </citation>
    <scope>NUCLEOTIDE SEQUENCE [LARGE SCALE GENOMIC DNA]</scope>
    <source>
        <strain evidence="12">E55-1</strain>
    </source>
</reference>
<evidence type="ECO:0000256" key="5">
    <source>
        <dbReference type="ARBA" id="ARBA00022777"/>
    </source>
</evidence>
<proteinExistence type="predicted"/>
<dbReference type="Gene3D" id="3.30.565.10">
    <property type="entry name" value="Histidine kinase-like ATPase, C-terminal domain"/>
    <property type="match status" value="1"/>
</dbReference>
<evidence type="ECO:0000256" key="6">
    <source>
        <dbReference type="ARBA" id="ARBA00022840"/>
    </source>
</evidence>
<dbReference type="AlphaFoldDB" id="A0A679G0A7"/>
<protein>
    <recommendedName>
        <fullName evidence="2">histidine kinase</fullName>
        <ecNumber evidence="2">2.7.13.3</ecNumber>
    </recommendedName>
</protein>
<accession>A0A679G0A7</accession>
<evidence type="ECO:0000256" key="1">
    <source>
        <dbReference type="ARBA" id="ARBA00000085"/>
    </source>
</evidence>
<gene>
    <name evidence="11" type="ORF">GsuE55_33570</name>
</gene>
<feature type="coiled-coil region" evidence="8">
    <location>
        <begin position="218"/>
        <end position="245"/>
    </location>
</feature>
<dbReference type="GO" id="GO:0004673">
    <property type="term" value="F:protein histidine kinase activity"/>
    <property type="evidence" value="ECO:0007669"/>
    <property type="project" value="UniProtKB-EC"/>
</dbReference>
<dbReference type="GO" id="GO:0000160">
    <property type="term" value="P:phosphorelay signal transduction system"/>
    <property type="evidence" value="ECO:0007669"/>
    <property type="project" value="UniProtKB-KW"/>
</dbReference>
<feature type="transmembrane region" description="Helical" evidence="9">
    <location>
        <begin position="25"/>
        <end position="43"/>
    </location>
</feature>
<evidence type="ECO:0000256" key="3">
    <source>
        <dbReference type="ARBA" id="ARBA00022679"/>
    </source>
</evidence>
<dbReference type="InterPro" id="IPR050482">
    <property type="entry name" value="Sensor_HK_TwoCompSys"/>
</dbReference>
<evidence type="ECO:0000313" key="12">
    <source>
        <dbReference type="Proteomes" id="UP000501421"/>
    </source>
</evidence>
<keyword evidence="6" id="KW-0067">ATP-binding</keyword>
<dbReference type="Pfam" id="PF02518">
    <property type="entry name" value="HATPase_c"/>
    <property type="match status" value="1"/>
</dbReference>
<dbReference type="EMBL" id="AP022557">
    <property type="protein sequence ID" value="BBW98524.1"/>
    <property type="molecule type" value="Genomic_DNA"/>
</dbReference>
<keyword evidence="8" id="KW-0175">Coiled coil</keyword>
<keyword evidence="9" id="KW-0472">Membrane</keyword>
<evidence type="ECO:0000256" key="2">
    <source>
        <dbReference type="ARBA" id="ARBA00012438"/>
    </source>
</evidence>
<dbReference type="Proteomes" id="UP000501421">
    <property type="component" value="Chromosome"/>
</dbReference>